<dbReference type="EMBL" id="LJZR01000023">
    <property type="protein sequence ID" value="KPQ34076.1"/>
    <property type="molecule type" value="Genomic_DNA"/>
</dbReference>
<dbReference type="PATRIC" id="fig|1666911.3.peg.856"/>
<evidence type="ECO:0000313" key="3">
    <source>
        <dbReference type="Proteomes" id="UP000050465"/>
    </source>
</evidence>
<dbReference type="Proteomes" id="UP000050465">
    <property type="component" value="Unassembled WGS sequence"/>
</dbReference>
<gene>
    <name evidence="2" type="ORF">HLUCCA11_15925</name>
</gene>
<evidence type="ECO:0000259" key="1">
    <source>
        <dbReference type="Pfam" id="PF22551"/>
    </source>
</evidence>
<comment type="caution">
    <text evidence="2">The sequence shown here is derived from an EMBL/GenBank/DDBJ whole genome shotgun (WGS) entry which is preliminary data.</text>
</comment>
<protein>
    <submittedName>
        <fullName evidence="2">Putative bacterial sensory transduction regulator</fullName>
    </submittedName>
</protein>
<organism evidence="2 3">
    <name type="scientific">Phormidesmis priestleyi Ana</name>
    <dbReference type="NCBI Taxonomy" id="1666911"/>
    <lineage>
        <taxon>Bacteria</taxon>
        <taxon>Bacillati</taxon>
        <taxon>Cyanobacteriota</taxon>
        <taxon>Cyanophyceae</taxon>
        <taxon>Leptolyngbyales</taxon>
        <taxon>Leptolyngbyaceae</taxon>
        <taxon>Phormidesmis</taxon>
    </lineage>
</organism>
<dbReference type="Gene3D" id="3.30.1460.10">
    <property type="match status" value="1"/>
</dbReference>
<dbReference type="SUPFAM" id="SSF69635">
    <property type="entry name" value="Type III secretory system chaperone-like"/>
    <property type="match status" value="1"/>
</dbReference>
<feature type="domain" description="TY-Chap central" evidence="1">
    <location>
        <begin position="30"/>
        <end position="153"/>
    </location>
</feature>
<sequence length="158" mass="17800">MVNYSFSVPMEFESTAQKACYQRIVPWMEHLFGDSAVIFEDEPLFIVTIGSAVASTRVVPWGENDALITTRSFVVTDLTVTEELSYYLLRANNGIHFGRFALDGENDIVFEHSLVGSTCDQIELKHSVTTVIRIADDYDDEIVARWGGKRALERWAAS</sequence>
<accession>A0A0P8BYP3</accession>
<dbReference type="AlphaFoldDB" id="A0A0P8BYP3"/>
<dbReference type="Pfam" id="PF22551">
    <property type="entry name" value="TY-Chap1"/>
    <property type="match status" value="1"/>
</dbReference>
<dbReference type="InterPro" id="IPR054343">
    <property type="entry name" value="TY-Chap_M"/>
</dbReference>
<evidence type="ECO:0000313" key="2">
    <source>
        <dbReference type="EMBL" id="KPQ34076.1"/>
    </source>
</evidence>
<reference evidence="2 3" key="1">
    <citation type="submission" date="2015-09" db="EMBL/GenBank/DDBJ databases">
        <title>Identification and resolution of microdiversity through metagenomic sequencing of parallel consortia.</title>
        <authorList>
            <person name="Nelson W.C."/>
            <person name="Romine M.F."/>
            <person name="Lindemann S.R."/>
        </authorList>
    </citation>
    <scope>NUCLEOTIDE SEQUENCE [LARGE SCALE GENOMIC DNA]</scope>
    <source>
        <strain evidence="2">Ana</strain>
    </source>
</reference>
<proteinExistence type="predicted"/>
<dbReference type="STRING" id="1666911.HLUCCA11_15925"/>
<name>A0A0P8BYP3_9CYAN</name>